<feature type="domain" description="Epoxide hydrolase N-terminal" evidence="4">
    <location>
        <begin position="10"/>
        <end position="112"/>
    </location>
</feature>
<evidence type="ECO:0000256" key="1">
    <source>
        <dbReference type="ARBA" id="ARBA00010088"/>
    </source>
</evidence>
<dbReference type="Gene3D" id="3.40.50.1820">
    <property type="entry name" value="alpha/beta hydrolase"/>
    <property type="match status" value="1"/>
</dbReference>
<protein>
    <submittedName>
        <fullName evidence="5">G12446 protein</fullName>
    </submittedName>
</protein>
<organism evidence="5 6">
    <name type="scientific">Coccomyxa viridis</name>
    <dbReference type="NCBI Taxonomy" id="1274662"/>
    <lineage>
        <taxon>Eukaryota</taxon>
        <taxon>Viridiplantae</taxon>
        <taxon>Chlorophyta</taxon>
        <taxon>core chlorophytes</taxon>
        <taxon>Trebouxiophyceae</taxon>
        <taxon>Trebouxiophyceae incertae sedis</taxon>
        <taxon>Coccomyxaceae</taxon>
        <taxon>Coccomyxa</taxon>
    </lineage>
</organism>
<dbReference type="EMBL" id="CAXHTA020000020">
    <property type="protein sequence ID" value="CAL5229171.1"/>
    <property type="molecule type" value="Genomic_DNA"/>
</dbReference>
<dbReference type="InterPro" id="IPR029058">
    <property type="entry name" value="AB_hydrolase_fold"/>
</dbReference>
<reference evidence="5 6" key="1">
    <citation type="submission" date="2024-06" db="EMBL/GenBank/DDBJ databases">
        <authorList>
            <person name="Kraege A."/>
            <person name="Thomma B."/>
        </authorList>
    </citation>
    <scope>NUCLEOTIDE SEQUENCE [LARGE SCALE GENOMIC DNA]</scope>
</reference>
<dbReference type="Proteomes" id="UP001497392">
    <property type="component" value="Unassembled WGS sequence"/>
</dbReference>
<keyword evidence="2" id="KW-0058">Aromatic hydrocarbons catabolism</keyword>
<dbReference type="PIRSF" id="PIRSF001112">
    <property type="entry name" value="Epoxide_hydrolase"/>
    <property type="match status" value="1"/>
</dbReference>
<name>A0ABP1GAD1_9CHLO</name>
<evidence type="ECO:0000313" key="6">
    <source>
        <dbReference type="Proteomes" id="UP001497392"/>
    </source>
</evidence>
<keyword evidence="6" id="KW-1185">Reference proteome</keyword>
<dbReference type="InterPro" id="IPR010497">
    <property type="entry name" value="Epoxide_hydro_N"/>
</dbReference>
<gene>
    <name evidence="5" type="primary">g12446</name>
    <name evidence="5" type="ORF">VP750_LOCUS11077</name>
</gene>
<accession>A0ABP1GAD1</accession>
<sequence length="405" mass="46023">MTQEDVRPKKLIVHVPEDDIDDLKSRLSRTRWPGELEGIGWEYGAKKSYIQELAHYWEKEYDWRKAEAHINSFANYEMEVNGIELHFVHERSSDPNAIPLIFSHGWPGSFIEAFKMIRKLTDPGENGGKKQAFHVIVPSLPGYGFSSAPTKPGFGVGEIAKTFHELMLKLGYNKYVAQGGDWGSAITTALGGMYPQHCRAIHINMCFARPSYTNPWHLAQIANAKLPIANWFPVAISYQEMANLQAAQDFQTFETGYSKIHSTKPQTLGYALTDSPVGLMAWIVEKFRTWSDCGGDVESRFSKDELLTNVAIYWFNRNIVSSMRLYYESMGPYAPPAQSWLRHCVTVPSAIANFPKELYCAPKAWAATKYNLKQWSKFQKGGHFAALEEPDLLADDVIKFFSKYH</sequence>
<dbReference type="Pfam" id="PF06441">
    <property type="entry name" value="EHN"/>
    <property type="match status" value="1"/>
</dbReference>
<evidence type="ECO:0000256" key="2">
    <source>
        <dbReference type="ARBA" id="ARBA00022797"/>
    </source>
</evidence>
<dbReference type="PANTHER" id="PTHR21661">
    <property type="entry name" value="EPOXIDE HYDROLASE 1-RELATED"/>
    <property type="match status" value="1"/>
</dbReference>
<comment type="caution">
    <text evidence="5">The sequence shown here is derived from an EMBL/GenBank/DDBJ whole genome shotgun (WGS) entry which is preliminary data.</text>
</comment>
<dbReference type="PANTHER" id="PTHR21661:SF35">
    <property type="entry name" value="EPOXIDE HYDROLASE"/>
    <property type="match status" value="1"/>
</dbReference>
<dbReference type="SUPFAM" id="SSF53474">
    <property type="entry name" value="alpha/beta-Hydrolases"/>
    <property type="match status" value="1"/>
</dbReference>
<dbReference type="InterPro" id="IPR000639">
    <property type="entry name" value="Epox_hydrolase-like"/>
</dbReference>
<comment type="similarity">
    <text evidence="1">Belongs to the peptidase S33 family.</text>
</comment>
<evidence type="ECO:0000259" key="4">
    <source>
        <dbReference type="Pfam" id="PF06441"/>
    </source>
</evidence>
<evidence type="ECO:0000313" key="5">
    <source>
        <dbReference type="EMBL" id="CAL5229171.1"/>
    </source>
</evidence>
<dbReference type="PRINTS" id="PR00412">
    <property type="entry name" value="EPOXHYDRLASE"/>
</dbReference>
<dbReference type="InterPro" id="IPR016292">
    <property type="entry name" value="Epoxide_hydrolase"/>
</dbReference>
<evidence type="ECO:0000256" key="3">
    <source>
        <dbReference type="ARBA" id="ARBA00022801"/>
    </source>
</evidence>
<keyword evidence="3" id="KW-0378">Hydrolase</keyword>
<proteinExistence type="inferred from homology"/>